<dbReference type="AlphaFoldDB" id="A0A518EX02"/>
<dbReference type="GO" id="GO:0061630">
    <property type="term" value="F:ubiquitin protein ligase activity"/>
    <property type="evidence" value="ECO:0007669"/>
    <property type="project" value="TreeGrafter"/>
</dbReference>
<keyword evidence="4" id="KW-1185">Reference proteome</keyword>
<protein>
    <submittedName>
        <fullName evidence="3">NHL repeat protein</fullName>
    </submittedName>
</protein>
<dbReference type="GO" id="GO:0000209">
    <property type="term" value="P:protein polyubiquitination"/>
    <property type="evidence" value="ECO:0007669"/>
    <property type="project" value="TreeGrafter"/>
</dbReference>
<dbReference type="SUPFAM" id="SSF63825">
    <property type="entry name" value="YWTD domain"/>
    <property type="match status" value="2"/>
</dbReference>
<dbReference type="Proteomes" id="UP000320390">
    <property type="component" value="Chromosome"/>
</dbReference>
<dbReference type="GO" id="GO:0043161">
    <property type="term" value="P:proteasome-mediated ubiquitin-dependent protein catabolic process"/>
    <property type="evidence" value="ECO:0007669"/>
    <property type="project" value="TreeGrafter"/>
</dbReference>
<dbReference type="PANTHER" id="PTHR24104">
    <property type="entry name" value="E3 UBIQUITIN-PROTEIN LIGASE NHLRC1-RELATED"/>
    <property type="match status" value="1"/>
</dbReference>
<evidence type="ECO:0000256" key="1">
    <source>
        <dbReference type="ARBA" id="ARBA00022737"/>
    </source>
</evidence>
<accession>A0A518EX02</accession>
<name>A0A518EX02_9BACT</name>
<dbReference type="SUPFAM" id="SSF63829">
    <property type="entry name" value="Calcium-dependent phosphotriesterase"/>
    <property type="match status" value="1"/>
</dbReference>
<evidence type="ECO:0000313" key="4">
    <source>
        <dbReference type="Proteomes" id="UP000320390"/>
    </source>
</evidence>
<dbReference type="PROSITE" id="PS51125">
    <property type="entry name" value="NHL"/>
    <property type="match status" value="2"/>
</dbReference>
<evidence type="ECO:0000256" key="2">
    <source>
        <dbReference type="PROSITE-ProRule" id="PRU00504"/>
    </source>
</evidence>
<dbReference type="Pfam" id="PF01436">
    <property type="entry name" value="NHL"/>
    <property type="match status" value="1"/>
</dbReference>
<feature type="repeat" description="NHL" evidence="2">
    <location>
        <begin position="606"/>
        <end position="646"/>
    </location>
</feature>
<dbReference type="Gene3D" id="2.120.10.30">
    <property type="entry name" value="TolB, C-terminal domain"/>
    <property type="match status" value="4"/>
</dbReference>
<feature type="repeat" description="NHL" evidence="2">
    <location>
        <begin position="232"/>
        <end position="274"/>
    </location>
</feature>
<dbReference type="PANTHER" id="PTHR24104:SF25">
    <property type="entry name" value="PROTEIN LIN-41"/>
    <property type="match status" value="1"/>
</dbReference>
<dbReference type="Gene3D" id="2.40.10.500">
    <property type="match status" value="1"/>
</dbReference>
<dbReference type="OrthoDB" id="9799230at2"/>
<reference evidence="3 4" key="1">
    <citation type="submission" date="2019-02" db="EMBL/GenBank/DDBJ databases">
        <title>Deep-cultivation of Planctomycetes and their phenomic and genomic characterization uncovers novel biology.</title>
        <authorList>
            <person name="Wiegand S."/>
            <person name="Jogler M."/>
            <person name="Boedeker C."/>
            <person name="Pinto D."/>
            <person name="Vollmers J."/>
            <person name="Rivas-Marin E."/>
            <person name="Kohn T."/>
            <person name="Peeters S.H."/>
            <person name="Heuer A."/>
            <person name="Rast P."/>
            <person name="Oberbeckmann S."/>
            <person name="Bunk B."/>
            <person name="Jeske O."/>
            <person name="Meyerdierks A."/>
            <person name="Storesund J.E."/>
            <person name="Kallscheuer N."/>
            <person name="Luecker S."/>
            <person name="Lage O.M."/>
            <person name="Pohl T."/>
            <person name="Merkel B.J."/>
            <person name="Hornburger P."/>
            <person name="Mueller R.-W."/>
            <person name="Bruemmer F."/>
            <person name="Labrenz M."/>
            <person name="Spormann A.M."/>
            <person name="Op den Camp H."/>
            <person name="Overmann J."/>
            <person name="Amann R."/>
            <person name="Jetten M.S.M."/>
            <person name="Mascher T."/>
            <person name="Medema M.H."/>
            <person name="Devos D.P."/>
            <person name="Kaster A.-K."/>
            <person name="Ovreas L."/>
            <person name="Rohde M."/>
            <person name="Galperin M.Y."/>
            <person name="Jogler C."/>
        </authorList>
    </citation>
    <scope>NUCLEOTIDE SEQUENCE [LARGE SCALE GENOMIC DNA]</scope>
    <source>
        <strain evidence="3 4">Poly30</strain>
    </source>
</reference>
<dbReference type="InterPro" id="IPR001258">
    <property type="entry name" value="NHL_repeat"/>
</dbReference>
<proteinExistence type="predicted"/>
<dbReference type="InterPro" id="IPR050952">
    <property type="entry name" value="TRIM-NHL_E3_ligases"/>
</dbReference>
<evidence type="ECO:0000313" key="3">
    <source>
        <dbReference type="EMBL" id="QDV08591.1"/>
    </source>
</evidence>
<sequence length="670" mass="70272">MLFPFVLALCAPFSAISAIQESHLGEYIGTVDALARPVAAAFGPAGDEENALWVAEAGSAASPAGLRALSGIDASFSGQSAGRTIARAGVGVLTRPTGIAVDGKGNVYATDDVQHAVWRFAPDGTSTRLAGRGTGVGEVLFPTDVEVWPRHSGAPTHLCVADTGNRRAQLLDLKSSVWTEFRADAALNEPLAVAFLPSAEAAAGEGEAPVGLLVADGARHQIDRFQLDGTYVSSFSDWGFFPSLIASPGGIECADGLIFVADTENHRVQAFDQERPGDTNDGLRYRFGVHAIRPGEGDGSLHYPRDIAIDRDAVVVAIVEPLDDRIQIFGRGPGPEPKADPTRAGLGAPSAHLGELISTSGQYLATLSPESHRVLIHDMRGDGPVKISEVFGYGERLGMVRTPIGVHLADEGRRLLVTDRGNRRLTRARLDVKPNEPLSQNPELEIVLDAIDLGALGVLPGDVTLVTPPGEQAAQPLIAVVDMATDTVVLLDDDLQILRRIGASKDDPIVGIVGLTATPTGTLLVLDGFGGASQAATSSDSLQHGRVLEFDLDGKRLGSLGEGLLVAPAAAVAHGSRVWVTDAARDRVEVFDRSAATGLFEHTGGFGETGLGRSQFHEPRGLGITSGGRLIVLDHGNHRGQIFGLEGNFLDGFGGRLYTAPLRAAGGKTR</sequence>
<keyword evidence="1" id="KW-0677">Repeat</keyword>
<dbReference type="RefSeq" id="WP_145201529.1">
    <property type="nucleotide sequence ID" value="NZ_CP036434.1"/>
</dbReference>
<organism evidence="3 4">
    <name type="scientific">Saltatorellus ferox</name>
    <dbReference type="NCBI Taxonomy" id="2528018"/>
    <lineage>
        <taxon>Bacteria</taxon>
        <taxon>Pseudomonadati</taxon>
        <taxon>Planctomycetota</taxon>
        <taxon>Planctomycetia</taxon>
        <taxon>Planctomycetia incertae sedis</taxon>
        <taxon>Saltatorellus</taxon>
    </lineage>
</organism>
<dbReference type="InterPro" id="IPR011042">
    <property type="entry name" value="6-blade_b-propeller_TolB-like"/>
</dbReference>
<dbReference type="GO" id="GO:0008270">
    <property type="term" value="F:zinc ion binding"/>
    <property type="evidence" value="ECO:0007669"/>
    <property type="project" value="UniProtKB-KW"/>
</dbReference>
<dbReference type="CDD" id="cd05819">
    <property type="entry name" value="NHL"/>
    <property type="match status" value="1"/>
</dbReference>
<gene>
    <name evidence="3" type="ORF">Poly30_41440</name>
</gene>
<dbReference type="EMBL" id="CP036434">
    <property type="protein sequence ID" value="QDV08591.1"/>
    <property type="molecule type" value="Genomic_DNA"/>
</dbReference>